<evidence type="ECO:0000313" key="4">
    <source>
        <dbReference type="Proteomes" id="UP001190002"/>
    </source>
</evidence>
<feature type="compositionally biased region" description="Pro residues" evidence="1">
    <location>
        <begin position="252"/>
        <end position="261"/>
    </location>
</feature>
<protein>
    <recommendedName>
        <fullName evidence="6">DUF3106 domain-containing protein</fullName>
    </recommendedName>
</protein>
<evidence type="ECO:0000313" key="2">
    <source>
        <dbReference type="EMBL" id="CAJ0680112.1"/>
    </source>
</evidence>
<feature type="region of interest" description="Disordered" evidence="1">
    <location>
        <begin position="200"/>
        <end position="283"/>
    </location>
</feature>
<comment type="caution">
    <text evidence="2">The sequence shown here is derived from an EMBL/GenBank/DDBJ whole genome shotgun (WGS) entry which is preliminary data.</text>
</comment>
<dbReference type="InterPro" id="IPR021455">
    <property type="entry name" value="DUF3106"/>
</dbReference>
<gene>
    <name evidence="3" type="ORF">R77569_00939</name>
    <name evidence="2" type="ORF">R77591_00674</name>
</gene>
<dbReference type="EMBL" id="CAUDKV010000003">
    <property type="protein sequence ID" value="CAJ0856050.1"/>
    <property type="molecule type" value="Genomic_DNA"/>
</dbReference>
<evidence type="ECO:0000256" key="1">
    <source>
        <dbReference type="SAM" id="MobiDB-lite"/>
    </source>
</evidence>
<dbReference type="EMBL" id="CATVXE010000002">
    <property type="protein sequence ID" value="CAJ0680112.1"/>
    <property type="molecule type" value="Genomic_DNA"/>
</dbReference>
<evidence type="ECO:0000313" key="3">
    <source>
        <dbReference type="EMBL" id="CAJ0856050.1"/>
    </source>
</evidence>
<proteinExistence type="predicted"/>
<feature type="compositionally biased region" description="Pro residues" evidence="1">
    <location>
        <begin position="274"/>
        <end position="283"/>
    </location>
</feature>
<dbReference type="Proteomes" id="UP001190452">
    <property type="component" value="Unassembled WGS sequence"/>
</dbReference>
<reference evidence="2 5" key="1">
    <citation type="submission" date="2023-07" db="EMBL/GenBank/DDBJ databases">
        <authorList>
            <person name="Peeters C."/>
        </authorList>
    </citation>
    <scope>NUCLEOTIDE SEQUENCE</scope>
    <source>
        <strain evidence="3 5">R-77569</strain>
        <strain evidence="2">R-77591</strain>
    </source>
</reference>
<dbReference type="AlphaFoldDB" id="A0AAD2AIF2"/>
<sequence>MSNVFHTHGQPPRGDRFRRLRNSVTLLLGAAGLTAGLAIAQGPSASAPVPAASGVIVNAPIDLPAPPATNPRPAVHPNWSELTIVQQRILAPLAPEWNDMPELARKKWLQIAQAYPKYTPAQQQRLQTRMADWVKLTPEQRHRARENFQTTKSVPLQKKSEAWQSYQKLTDEQKKALAAAAKAQKHPSAVTALPGNASLAKDAAKAVHHGRTKPGTTRSTPPGKVTAAASSPAAAPAPNAASAPAVAAPAPVSTPPAPVQPAAPSTTTGGESGNPPPSTVLGG</sequence>
<organism evidence="2 4">
    <name type="scientific">Ralstonia mannitolilytica</name>
    <dbReference type="NCBI Taxonomy" id="105219"/>
    <lineage>
        <taxon>Bacteria</taxon>
        <taxon>Pseudomonadati</taxon>
        <taxon>Pseudomonadota</taxon>
        <taxon>Betaproteobacteria</taxon>
        <taxon>Burkholderiales</taxon>
        <taxon>Burkholderiaceae</taxon>
        <taxon>Ralstonia</taxon>
    </lineage>
</organism>
<dbReference type="Pfam" id="PF11304">
    <property type="entry name" value="DUF3106"/>
    <property type="match status" value="1"/>
</dbReference>
<feature type="compositionally biased region" description="Low complexity" evidence="1">
    <location>
        <begin position="225"/>
        <end position="251"/>
    </location>
</feature>
<evidence type="ECO:0000313" key="5">
    <source>
        <dbReference type="Proteomes" id="UP001190452"/>
    </source>
</evidence>
<accession>A0AAD2AIF2</accession>
<name>A0AAD2AIF2_9RALS</name>
<dbReference type="RefSeq" id="WP_104566728.1">
    <property type="nucleotide sequence ID" value="NZ_CATVXE010000002.1"/>
</dbReference>
<dbReference type="Proteomes" id="UP001190002">
    <property type="component" value="Unassembled WGS sequence"/>
</dbReference>
<keyword evidence="5" id="KW-1185">Reference proteome</keyword>
<evidence type="ECO:0008006" key="6">
    <source>
        <dbReference type="Google" id="ProtNLM"/>
    </source>
</evidence>